<dbReference type="KEGG" id="gps:C427_1373"/>
<keyword evidence="2" id="KW-1185">Reference proteome</keyword>
<organism evidence="1 2">
    <name type="scientific">Paraglaciecola psychrophila 170</name>
    <dbReference type="NCBI Taxonomy" id="1129794"/>
    <lineage>
        <taxon>Bacteria</taxon>
        <taxon>Pseudomonadati</taxon>
        <taxon>Pseudomonadota</taxon>
        <taxon>Gammaproteobacteria</taxon>
        <taxon>Alteromonadales</taxon>
        <taxon>Alteromonadaceae</taxon>
        <taxon>Paraglaciecola</taxon>
    </lineage>
</organism>
<evidence type="ECO:0000313" key="1">
    <source>
        <dbReference type="EMBL" id="AGH43482.1"/>
    </source>
</evidence>
<protein>
    <submittedName>
        <fullName evidence="1">Uncharacterized protein</fullName>
    </submittedName>
</protein>
<dbReference type="HOGENOM" id="CLU_3219740_0_0_6"/>
<evidence type="ECO:0000313" key="2">
    <source>
        <dbReference type="Proteomes" id="UP000011864"/>
    </source>
</evidence>
<gene>
    <name evidence="1" type="ORF">C427_1373</name>
</gene>
<name>K7ACN5_9ALTE</name>
<proteinExistence type="predicted"/>
<accession>K7ACN5</accession>
<dbReference type="Proteomes" id="UP000011864">
    <property type="component" value="Chromosome"/>
</dbReference>
<sequence length="44" mass="4807">MHPALHNAESFSRGLPDRAVVHGEWQKIAALMLCCPMSPLGNGY</sequence>
<reference evidence="1 2" key="1">
    <citation type="journal article" date="2013" name="Genome Announc.">
        <title>Complete Genome Sequence of Glaciecola psychrophila Strain 170T.</title>
        <authorList>
            <person name="Yin J."/>
            <person name="Chen J."/>
            <person name="Liu G."/>
            <person name="Yu Y."/>
            <person name="Song L."/>
            <person name="Wang X."/>
            <person name="Qu X."/>
        </authorList>
    </citation>
    <scope>NUCLEOTIDE SEQUENCE [LARGE SCALE GENOMIC DNA]</scope>
    <source>
        <strain evidence="1 2">170</strain>
    </source>
</reference>
<dbReference type="STRING" id="1129794.C427_1373"/>
<dbReference type="AlphaFoldDB" id="K7ACN5"/>
<dbReference type="EMBL" id="CP003837">
    <property type="protein sequence ID" value="AGH43482.1"/>
    <property type="molecule type" value="Genomic_DNA"/>
</dbReference>
<dbReference type="PATRIC" id="fig|1129794.4.peg.1358"/>